<gene>
    <name evidence="6" type="primary">fliA</name>
    <name evidence="8" type="ORF">SAMN05660831_02162</name>
</gene>
<dbReference type="Pfam" id="PF04539">
    <property type="entry name" value="Sigma70_r3"/>
    <property type="match status" value="1"/>
</dbReference>
<dbReference type="CDD" id="cd06171">
    <property type="entry name" value="Sigma70_r4"/>
    <property type="match status" value="1"/>
</dbReference>
<comment type="function">
    <text evidence="6">Sigma factors are initiation factors that promote the attachment of RNA polymerase to specific initiation sites and are then released. This sigma factor controls the expression of flagella-related genes.</text>
</comment>
<dbReference type="PRINTS" id="PR00046">
    <property type="entry name" value="SIGMA70FCT"/>
</dbReference>
<dbReference type="SUPFAM" id="SSF88946">
    <property type="entry name" value="Sigma2 domain of RNA polymerase sigma factors"/>
    <property type="match status" value="1"/>
</dbReference>
<evidence type="ECO:0000256" key="4">
    <source>
        <dbReference type="ARBA" id="ARBA00023125"/>
    </source>
</evidence>
<comment type="caution">
    <text evidence="6">Lacks conserved residue(s) required for the propagation of feature annotation.</text>
</comment>
<dbReference type="HAMAP" id="MF_00962">
    <property type="entry name" value="Sigma70_FliA"/>
    <property type="match status" value="1"/>
</dbReference>
<keyword evidence="2 6" id="KW-0805">Transcription regulation</keyword>
<feature type="region of interest" description="Sigma-70 factor domain-2" evidence="6">
    <location>
        <begin position="14"/>
        <end position="86"/>
    </location>
</feature>
<dbReference type="Gene3D" id="1.20.140.160">
    <property type="match status" value="1"/>
</dbReference>
<dbReference type="InterPro" id="IPR007630">
    <property type="entry name" value="RNA_pol_sigma70_r4"/>
</dbReference>
<evidence type="ECO:0000256" key="2">
    <source>
        <dbReference type="ARBA" id="ARBA00023015"/>
    </source>
</evidence>
<keyword evidence="4 6" id="KW-0238">DNA-binding</keyword>
<accession>A0A1I1UI46</accession>
<evidence type="ECO:0000259" key="7">
    <source>
        <dbReference type="PROSITE" id="PS00715"/>
    </source>
</evidence>
<dbReference type="STRING" id="1123397.SAMN05660831_02162"/>
<dbReference type="InterPro" id="IPR014284">
    <property type="entry name" value="RNA_pol_sigma-70_dom"/>
</dbReference>
<dbReference type="GO" id="GO:0005737">
    <property type="term" value="C:cytoplasm"/>
    <property type="evidence" value="ECO:0007669"/>
    <property type="project" value="UniProtKB-SubCell"/>
</dbReference>
<comment type="subcellular location">
    <subcellularLocation>
        <location evidence="6">Cytoplasm</location>
    </subcellularLocation>
</comment>
<keyword evidence="9" id="KW-1185">Reference proteome</keyword>
<dbReference type="OrthoDB" id="9799825at2"/>
<organism evidence="8 9">
    <name type="scientific">Thiohalospira halophila DSM 15071</name>
    <dbReference type="NCBI Taxonomy" id="1123397"/>
    <lineage>
        <taxon>Bacteria</taxon>
        <taxon>Pseudomonadati</taxon>
        <taxon>Pseudomonadota</taxon>
        <taxon>Gammaproteobacteria</taxon>
        <taxon>Thiohalospirales</taxon>
        <taxon>Thiohalospiraceae</taxon>
        <taxon>Thiohalospira</taxon>
    </lineage>
</organism>
<evidence type="ECO:0000313" key="8">
    <source>
        <dbReference type="EMBL" id="SFD70374.1"/>
    </source>
</evidence>
<dbReference type="PANTHER" id="PTHR30385:SF7">
    <property type="entry name" value="RNA POLYMERASE SIGMA FACTOR FLIA"/>
    <property type="match status" value="1"/>
</dbReference>
<dbReference type="InterPro" id="IPR007627">
    <property type="entry name" value="RNA_pol_sigma70_r2"/>
</dbReference>
<feature type="DNA-binding region" description="H-T-H motif" evidence="6">
    <location>
        <begin position="202"/>
        <end position="221"/>
    </location>
</feature>
<dbReference type="InterPro" id="IPR012845">
    <property type="entry name" value="RNA_pol_sigma_FliA_WhiG"/>
</dbReference>
<evidence type="ECO:0000256" key="3">
    <source>
        <dbReference type="ARBA" id="ARBA00023082"/>
    </source>
</evidence>
<dbReference type="AlphaFoldDB" id="A0A1I1UI46"/>
<dbReference type="InterPro" id="IPR007624">
    <property type="entry name" value="RNA_pol_sigma70_r3"/>
</dbReference>
<dbReference type="InterPro" id="IPR000943">
    <property type="entry name" value="RNA_pol_sigma70"/>
</dbReference>
<keyword evidence="5 6" id="KW-0804">Transcription</keyword>
<dbReference type="RefSeq" id="WP_093428788.1">
    <property type="nucleotide sequence ID" value="NZ_FOMJ01000007.1"/>
</dbReference>
<dbReference type="Pfam" id="PF04545">
    <property type="entry name" value="Sigma70_r4"/>
    <property type="match status" value="1"/>
</dbReference>
<sequence>MYSQIENARQQDDLVERYAPLVKRLAHHLMGRLPPSVQLDDLLQAGMMGLLDAARQYDATQGATFETYATIRIRGSMLDELRRYDWAPKSIHRKARDLAEAIQTVEQREGRDARDEEIVAELGVSQEEYHQLLRETSSARVFSLEDLSADGDITEAMPAQTPTPQEGVEDEAFREGLAEAIRNLPERERLIMAMYYDHELNLREIGEVQGVTESRVSQILSQAHKRLRARLTDWGAKA</sequence>
<feature type="domain" description="RNA polymerase sigma-70" evidence="7">
    <location>
        <begin position="41"/>
        <end position="54"/>
    </location>
</feature>
<comment type="similarity">
    <text evidence="6">Belongs to the sigma-70 factor family. FliA subfamily.</text>
</comment>
<dbReference type="GO" id="GO:0006352">
    <property type="term" value="P:DNA-templated transcription initiation"/>
    <property type="evidence" value="ECO:0007669"/>
    <property type="project" value="UniProtKB-UniRule"/>
</dbReference>
<keyword evidence="3 6" id="KW-0731">Sigma factor</keyword>
<evidence type="ECO:0000313" key="9">
    <source>
        <dbReference type="Proteomes" id="UP000198611"/>
    </source>
</evidence>
<dbReference type="PIRSF" id="PIRSF000770">
    <property type="entry name" value="RNA_pol_sigma-SigE/K"/>
    <property type="match status" value="1"/>
</dbReference>
<dbReference type="GO" id="GO:0016987">
    <property type="term" value="F:sigma factor activity"/>
    <property type="evidence" value="ECO:0007669"/>
    <property type="project" value="UniProtKB-UniRule"/>
</dbReference>
<keyword evidence="1 6" id="KW-0963">Cytoplasm</keyword>
<dbReference type="SUPFAM" id="SSF88659">
    <property type="entry name" value="Sigma3 and sigma4 domains of RNA polymerase sigma factors"/>
    <property type="match status" value="2"/>
</dbReference>
<evidence type="ECO:0000256" key="1">
    <source>
        <dbReference type="ARBA" id="ARBA00022490"/>
    </source>
</evidence>
<dbReference type="Gene3D" id="1.10.1740.10">
    <property type="match status" value="1"/>
</dbReference>
<dbReference type="GO" id="GO:0003677">
    <property type="term" value="F:DNA binding"/>
    <property type="evidence" value="ECO:0007669"/>
    <property type="project" value="UniProtKB-UniRule"/>
</dbReference>
<dbReference type="EMBL" id="FOMJ01000007">
    <property type="protein sequence ID" value="SFD70374.1"/>
    <property type="molecule type" value="Genomic_DNA"/>
</dbReference>
<dbReference type="InterPro" id="IPR013325">
    <property type="entry name" value="RNA_pol_sigma_r2"/>
</dbReference>
<dbReference type="NCBIfam" id="NF005413">
    <property type="entry name" value="PRK06986.1"/>
    <property type="match status" value="1"/>
</dbReference>
<dbReference type="GO" id="GO:0003899">
    <property type="term" value="F:DNA-directed RNA polymerase activity"/>
    <property type="evidence" value="ECO:0007669"/>
    <property type="project" value="InterPro"/>
</dbReference>
<dbReference type="PANTHER" id="PTHR30385">
    <property type="entry name" value="SIGMA FACTOR F FLAGELLAR"/>
    <property type="match status" value="1"/>
</dbReference>
<dbReference type="FunFam" id="1.10.1740.10:FF:000002">
    <property type="entry name" value="RNA polymerase sigma factor FliA"/>
    <property type="match status" value="1"/>
</dbReference>
<dbReference type="PROSITE" id="PS00715">
    <property type="entry name" value="SIGMA70_1"/>
    <property type="match status" value="1"/>
</dbReference>
<dbReference type="InterPro" id="IPR013324">
    <property type="entry name" value="RNA_pol_sigma_r3/r4-like"/>
</dbReference>
<dbReference type="Pfam" id="PF04542">
    <property type="entry name" value="Sigma70_r2"/>
    <property type="match status" value="1"/>
</dbReference>
<feature type="region of interest" description="Sigma-70 factor domain-4" evidence="6">
    <location>
        <begin position="180"/>
        <end position="228"/>
    </location>
</feature>
<name>A0A1I1UI46_9GAMM</name>
<evidence type="ECO:0000256" key="5">
    <source>
        <dbReference type="ARBA" id="ARBA00023163"/>
    </source>
</evidence>
<dbReference type="InterPro" id="IPR028617">
    <property type="entry name" value="Sigma70_FliA"/>
</dbReference>
<reference evidence="8 9" key="1">
    <citation type="submission" date="2016-10" db="EMBL/GenBank/DDBJ databases">
        <authorList>
            <person name="de Groot N.N."/>
        </authorList>
    </citation>
    <scope>NUCLEOTIDE SEQUENCE [LARGE SCALE GENOMIC DNA]</scope>
    <source>
        <strain evidence="8 9">HL3</strain>
    </source>
</reference>
<protein>
    <recommendedName>
        <fullName evidence="6">RNA polymerase sigma factor FliA</fullName>
    </recommendedName>
    <alternativeName>
        <fullName evidence="6">RNA polymerase sigma factor for flagellar operon</fullName>
    </alternativeName>
    <alternativeName>
        <fullName evidence="6">Sigma F</fullName>
    </alternativeName>
    <alternativeName>
        <fullName evidence="6">Sigma-28</fullName>
    </alternativeName>
</protein>
<dbReference type="Proteomes" id="UP000198611">
    <property type="component" value="Unassembled WGS sequence"/>
</dbReference>
<dbReference type="NCBIfam" id="TIGR02937">
    <property type="entry name" value="sigma70-ECF"/>
    <property type="match status" value="1"/>
</dbReference>
<evidence type="ECO:0000256" key="6">
    <source>
        <dbReference type="HAMAP-Rule" id="MF_00962"/>
    </source>
</evidence>
<feature type="short sequence motif" description="Interaction with polymerase core subunit RpoC" evidence="6">
    <location>
        <begin position="41"/>
        <end position="44"/>
    </location>
</feature>
<dbReference type="NCBIfam" id="TIGR02479">
    <property type="entry name" value="FliA_WhiG"/>
    <property type="match status" value="1"/>
</dbReference>
<proteinExistence type="inferred from homology"/>